<evidence type="ECO:0000313" key="4">
    <source>
        <dbReference type="Proteomes" id="UP000663834"/>
    </source>
</evidence>
<dbReference type="Gene3D" id="3.80.10.10">
    <property type="entry name" value="Ribonuclease Inhibitor"/>
    <property type="match status" value="1"/>
</dbReference>
<dbReference type="PROSITE" id="PS50181">
    <property type="entry name" value="FBOX"/>
    <property type="match status" value="1"/>
</dbReference>
<accession>A0A816HJR4</accession>
<feature type="region of interest" description="Disordered" evidence="1">
    <location>
        <begin position="741"/>
        <end position="807"/>
    </location>
</feature>
<name>A0A816HJR4_9BILA</name>
<sequence>MTANNVNTASLSSLPVELIFRILNFADNKTIIFSFGNVCKRFRSIINSYNQYDIDFQSISKPYFDAVCNFITPENIISLTLSNNNRTTNQISLFLSLFPLEKFIRLRSLTLVDIDENDFHTIFQLKNMIASLSFTFQKKNSIQNPKTLPLIYTIVSNENLQHLDFGLSWNRIEALPWPNQCSLKSLILSSRISFKKFSSILSHSSQLKTFLLQDCIIEDLIEIDRSTTYPQLTSLTFDDSELHMDEFQLLLSLTPSLQHLHIVGGIDLFDGTCWEKFIQKHLKNLNRFEFAFCGNTDYEFNNSADVEALITSYRTPFWIENKHWFVICYYFKKSANYSLYSLPICKTKVKFYPHEDKISCSTDSKFYNDASMTDNVHEMQLNLTDLMAHYDRNAKNALPSSPFFRKMNKLLLLTDNEWPDDSSEYLSTFIDLSCIVELSISVDFDPKNISNTLSNITNLLKRTSNLQSLAIDTSSTNAENICLLVPHHTKHLQSEWIESLKGNFKRERRPLQEISEQAQKMKQKHGNVTGRPLKQSVNEAAARREEPLSPRPTIQVRMDKFAIYLAYEFTTETISFDQALAIIISLYAIFEVQFGAHNRVIHLLNGIFMQQPEIDYKELEPNRLTTSNISVTNKSCARTTTDLLYIEIDEADRFVEDEHDESLTERIRNSTAFDKVTIESSVLATSNYHSNESTKYTLCANTAFIVENQTKQSQSSTESLLDDPSLFIDIKSVKRHTFDTASDCDSSRCSNENKKKITNKRQTPRNGSRYLSKNSTAATRTTTKRSVSPDAASSSRPKRTRTAKSHS</sequence>
<organism evidence="3 4">
    <name type="scientific">Rotaria magnacalcarata</name>
    <dbReference type="NCBI Taxonomy" id="392030"/>
    <lineage>
        <taxon>Eukaryota</taxon>
        <taxon>Metazoa</taxon>
        <taxon>Spiralia</taxon>
        <taxon>Gnathifera</taxon>
        <taxon>Rotifera</taxon>
        <taxon>Eurotatoria</taxon>
        <taxon>Bdelloidea</taxon>
        <taxon>Philodinida</taxon>
        <taxon>Philodinidae</taxon>
        <taxon>Rotaria</taxon>
    </lineage>
</organism>
<feature type="compositionally biased region" description="Basic residues" evidence="1">
    <location>
        <begin position="796"/>
        <end position="807"/>
    </location>
</feature>
<evidence type="ECO:0000259" key="2">
    <source>
        <dbReference type="PROSITE" id="PS50181"/>
    </source>
</evidence>
<dbReference type="Proteomes" id="UP000663834">
    <property type="component" value="Unassembled WGS sequence"/>
</dbReference>
<reference evidence="3" key="1">
    <citation type="submission" date="2021-02" db="EMBL/GenBank/DDBJ databases">
        <authorList>
            <person name="Nowell W R."/>
        </authorList>
    </citation>
    <scope>NUCLEOTIDE SEQUENCE</scope>
</reference>
<dbReference type="EMBL" id="CAJNOW010022144">
    <property type="protein sequence ID" value="CAF1686755.1"/>
    <property type="molecule type" value="Genomic_DNA"/>
</dbReference>
<dbReference type="Gene3D" id="1.20.1280.50">
    <property type="match status" value="1"/>
</dbReference>
<evidence type="ECO:0000256" key="1">
    <source>
        <dbReference type="SAM" id="MobiDB-lite"/>
    </source>
</evidence>
<dbReference type="InterPro" id="IPR036047">
    <property type="entry name" value="F-box-like_dom_sf"/>
</dbReference>
<proteinExistence type="predicted"/>
<comment type="caution">
    <text evidence="3">The sequence shown here is derived from an EMBL/GenBank/DDBJ whole genome shotgun (WGS) entry which is preliminary data.</text>
</comment>
<feature type="compositionally biased region" description="Polar residues" evidence="1">
    <location>
        <begin position="741"/>
        <end position="750"/>
    </location>
</feature>
<dbReference type="SUPFAM" id="SSF52047">
    <property type="entry name" value="RNI-like"/>
    <property type="match status" value="1"/>
</dbReference>
<dbReference type="InterPro" id="IPR032675">
    <property type="entry name" value="LRR_dom_sf"/>
</dbReference>
<dbReference type="InterPro" id="IPR001810">
    <property type="entry name" value="F-box_dom"/>
</dbReference>
<feature type="domain" description="F-box" evidence="2">
    <location>
        <begin position="8"/>
        <end position="59"/>
    </location>
</feature>
<dbReference type="Pfam" id="PF00646">
    <property type="entry name" value="F-box"/>
    <property type="match status" value="1"/>
</dbReference>
<gene>
    <name evidence="3" type="ORF">KQP761_LOCUS38919</name>
</gene>
<protein>
    <recommendedName>
        <fullName evidence="2">F-box domain-containing protein</fullName>
    </recommendedName>
</protein>
<dbReference type="OrthoDB" id="10024859at2759"/>
<evidence type="ECO:0000313" key="3">
    <source>
        <dbReference type="EMBL" id="CAF1686755.1"/>
    </source>
</evidence>
<dbReference type="AlphaFoldDB" id="A0A816HJR4"/>
<dbReference type="SUPFAM" id="SSF81383">
    <property type="entry name" value="F-box domain"/>
    <property type="match status" value="1"/>
</dbReference>
<feature type="compositionally biased region" description="Low complexity" evidence="1">
    <location>
        <begin position="772"/>
        <end position="785"/>
    </location>
</feature>